<dbReference type="SUPFAM" id="SSF46565">
    <property type="entry name" value="Chaperone J-domain"/>
    <property type="match status" value="1"/>
</dbReference>
<sequence length="1004" mass="114091">MECNKEEAVRAKSMAEKKMENKDFFGARKFAIKAQNLYPELDNISQLIMVCDVHCSAANKVRGTEMDWYGILKLEPTADDVVIKKQFRKFALVLHPDKNKFAGATDAFKLIGEAQGVLLDRDKRRVHDIKCRPAAVNGAPRQPSRPSNVRRPPGPDNSSVNANKQSQQAPQTAKAEIYGSRPTFWTACPFCSVKFQYYREVLNKILPCQSCGKAFTGYEINARAPPQNNWSQQVFPKQTAANNPAPSKVGPHRTSGYSTAKVELGGDSGIGNTRPSDVAQGSKLNEKHGDVSLNSKQKRKAENSQTRVNMNGKKRKKLSESSESCNSETSSESEEEISVKIDGLYSELPPRRSSRSKRNVSYNENINEDNDTAEATEENKSRDSSQPTKEAVEDVLPKQDSPGINRSNGLNAHLDENHNDEEAKKAFAEEVLLKKSEDTGTKSEKEEPSEVAETEPEIYEYPDPDFSDFDKDREEKCFAAGQIWAIYDTEDAMPRFYAQIRKVFRPKFKLRITWLEPDPDDKDEIKWVEEDLPVSCGNYKQGSSENTEDHQMFSHLVSWEKGRRRDSYKIYPRKGETWALFKNWDINWSSDPDNSRKYEYEFVEVLSEYANGTAISVVYLYKIKGYVCLFCRAKQEGVDVFEIAPKELYRFSHRVPSFRMNGDERIDIPEGSFELDPACLPINLREIDPPATENIKFEKVHPPGSCSKFTTNSVKPNPKFHMDVSKSQEEHKNQSNPRVEISSDEEDQKLESDANGNAFDNPTEDTGGALDTPDEAYEIPDPEFYNFDSDKSIEKFEIGQVWALYSDEDGLPKYYGKINKIELLPKHKIHILWLGVGSRPDDMIQWTDKKMLFTCGNFKLKKSNSSQYTNTASFSHQVRVKENIKDEYIILPSKGEIWALYKNWNAGMKCSDLENCDYDMVEVVDGCSTDVTVLHMEVVDGFKSVFRAQVKGKSTVISKIPKSELLRFSHQIPAFRLTEEKGGSLRGYVELDPAALPFYWFCSN</sequence>
<dbReference type="EMBL" id="JAUIZM010000004">
    <property type="protein sequence ID" value="KAK1390513.1"/>
    <property type="molecule type" value="Genomic_DNA"/>
</dbReference>
<dbReference type="InterPro" id="IPR036869">
    <property type="entry name" value="J_dom_sf"/>
</dbReference>
<keyword evidence="4" id="KW-1185">Reference proteome</keyword>
<accession>A0AAD8N0M0</accession>
<dbReference type="CDD" id="cd06257">
    <property type="entry name" value="DnaJ"/>
    <property type="match status" value="1"/>
</dbReference>
<feature type="compositionally biased region" description="Low complexity" evidence="1">
    <location>
        <begin position="321"/>
        <end position="330"/>
    </location>
</feature>
<gene>
    <name evidence="3" type="ORF">POM88_018691</name>
</gene>
<feature type="compositionally biased region" description="Basic and acidic residues" evidence="1">
    <location>
        <begin position="434"/>
        <end position="448"/>
    </location>
</feature>
<evidence type="ECO:0000259" key="2">
    <source>
        <dbReference type="PROSITE" id="PS50076"/>
    </source>
</evidence>
<comment type="caution">
    <text evidence="3">The sequence shown here is derived from an EMBL/GenBank/DDBJ whole genome shotgun (WGS) entry which is preliminary data.</text>
</comment>
<dbReference type="Gene3D" id="1.10.287.110">
    <property type="entry name" value="DnaJ domain"/>
    <property type="match status" value="1"/>
</dbReference>
<protein>
    <submittedName>
        <fullName evidence="3">DnaJ subfamily B member like</fullName>
    </submittedName>
</protein>
<feature type="region of interest" description="Disordered" evidence="1">
    <location>
        <begin position="434"/>
        <end position="454"/>
    </location>
</feature>
<evidence type="ECO:0000256" key="1">
    <source>
        <dbReference type="SAM" id="MobiDB-lite"/>
    </source>
</evidence>
<dbReference type="InterPro" id="IPR024593">
    <property type="entry name" value="DUF3444"/>
</dbReference>
<dbReference type="Pfam" id="PF11926">
    <property type="entry name" value="DUF3444"/>
    <property type="match status" value="2"/>
</dbReference>
<dbReference type="InterPro" id="IPR001623">
    <property type="entry name" value="DnaJ_domain"/>
</dbReference>
<dbReference type="PROSITE" id="PS50076">
    <property type="entry name" value="DNAJ_2"/>
    <property type="match status" value="1"/>
</dbReference>
<reference evidence="3" key="1">
    <citation type="submission" date="2023-02" db="EMBL/GenBank/DDBJ databases">
        <title>Genome of toxic invasive species Heracleum sosnowskyi carries increased number of genes despite the absence of recent whole-genome duplications.</title>
        <authorList>
            <person name="Schelkunov M."/>
            <person name="Shtratnikova V."/>
            <person name="Makarenko M."/>
            <person name="Klepikova A."/>
            <person name="Omelchenko D."/>
            <person name="Novikova G."/>
            <person name="Obukhova E."/>
            <person name="Bogdanov V."/>
            <person name="Penin A."/>
            <person name="Logacheva M."/>
        </authorList>
    </citation>
    <scope>NUCLEOTIDE SEQUENCE</scope>
    <source>
        <strain evidence="3">Hsosn_3</strain>
        <tissue evidence="3">Leaf</tissue>
    </source>
</reference>
<organism evidence="3 4">
    <name type="scientific">Heracleum sosnowskyi</name>
    <dbReference type="NCBI Taxonomy" id="360622"/>
    <lineage>
        <taxon>Eukaryota</taxon>
        <taxon>Viridiplantae</taxon>
        <taxon>Streptophyta</taxon>
        <taxon>Embryophyta</taxon>
        <taxon>Tracheophyta</taxon>
        <taxon>Spermatophyta</taxon>
        <taxon>Magnoliopsida</taxon>
        <taxon>eudicotyledons</taxon>
        <taxon>Gunneridae</taxon>
        <taxon>Pentapetalae</taxon>
        <taxon>asterids</taxon>
        <taxon>campanulids</taxon>
        <taxon>Apiales</taxon>
        <taxon>Apiaceae</taxon>
        <taxon>Apioideae</taxon>
        <taxon>apioid superclade</taxon>
        <taxon>Tordylieae</taxon>
        <taxon>Tordyliinae</taxon>
        <taxon>Heracleum</taxon>
    </lineage>
</organism>
<feature type="region of interest" description="Disordered" evidence="1">
    <location>
        <begin position="239"/>
        <end position="414"/>
    </location>
</feature>
<name>A0AAD8N0M0_9APIA</name>
<dbReference type="SMART" id="SM00271">
    <property type="entry name" value="DnaJ"/>
    <property type="match status" value="1"/>
</dbReference>
<dbReference type="PRINTS" id="PR00625">
    <property type="entry name" value="JDOMAIN"/>
</dbReference>
<reference evidence="3" key="2">
    <citation type="submission" date="2023-05" db="EMBL/GenBank/DDBJ databases">
        <authorList>
            <person name="Schelkunov M.I."/>
        </authorList>
    </citation>
    <scope>NUCLEOTIDE SEQUENCE</scope>
    <source>
        <strain evidence="3">Hsosn_3</strain>
        <tissue evidence="3">Leaf</tissue>
    </source>
</reference>
<feature type="region of interest" description="Disordered" evidence="1">
    <location>
        <begin position="707"/>
        <end position="775"/>
    </location>
</feature>
<feature type="compositionally biased region" description="Polar residues" evidence="1">
    <location>
        <begin position="156"/>
        <end position="171"/>
    </location>
</feature>
<evidence type="ECO:0000313" key="3">
    <source>
        <dbReference type="EMBL" id="KAK1390513.1"/>
    </source>
</evidence>
<proteinExistence type="predicted"/>
<dbReference type="PANTHER" id="PTHR45089:SF24">
    <property type="entry name" value="DNAJ HEAT SHOCK N-TERMINAL DOMAIN-CONTAINING PROTEIN"/>
    <property type="match status" value="1"/>
</dbReference>
<dbReference type="AlphaFoldDB" id="A0AAD8N0M0"/>
<evidence type="ECO:0000313" key="4">
    <source>
        <dbReference type="Proteomes" id="UP001237642"/>
    </source>
</evidence>
<dbReference type="Proteomes" id="UP001237642">
    <property type="component" value="Unassembled WGS sequence"/>
</dbReference>
<feature type="domain" description="J" evidence="2">
    <location>
        <begin position="67"/>
        <end position="131"/>
    </location>
</feature>
<feature type="region of interest" description="Disordered" evidence="1">
    <location>
        <begin position="133"/>
        <end position="173"/>
    </location>
</feature>
<dbReference type="PANTHER" id="PTHR45089">
    <property type="entry name" value="DNAJ HEAT SHOCK AMINO-TERMINAL DOMAIN PROTEIN-RELATED"/>
    <property type="match status" value="1"/>
</dbReference>
<feature type="compositionally biased region" description="Acidic residues" evidence="1">
    <location>
        <begin position="366"/>
        <end position="376"/>
    </location>
</feature>
<dbReference type="Pfam" id="PF00226">
    <property type="entry name" value="DnaJ"/>
    <property type="match status" value="1"/>
</dbReference>
<feature type="compositionally biased region" description="Basic and acidic residues" evidence="1">
    <location>
        <begin position="720"/>
        <end position="733"/>
    </location>
</feature>